<protein>
    <submittedName>
        <fullName evidence="1">Uncharacterized protein</fullName>
    </submittedName>
</protein>
<keyword evidence="2" id="KW-1185">Reference proteome</keyword>
<accession>A0A198A0I1</accession>
<dbReference type="EMBL" id="LYPB01000089">
    <property type="protein sequence ID" value="OAS14602.1"/>
    <property type="molecule type" value="Genomic_DNA"/>
</dbReference>
<dbReference type="STRING" id="1850517.A8708_34485"/>
<gene>
    <name evidence="1" type="ORF">A8708_34485</name>
</gene>
<comment type="caution">
    <text evidence="1">The sequence shown here is derived from an EMBL/GenBank/DDBJ whole genome shotgun (WGS) entry which is preliminary data.</text>
</comment>
<reference evidence="1 2" key="1">
    <citation type="submission" date="2016-05" db="EMBL/GenBank/DDBJ databases">
        <title>Paenibacillus sp. 1ZS3-15 nov., isolated from the rhizosphere soil.</title>
        <authorList>
            <person name="Zhang X.X."/>
            <person name="Zhang J."/>
        </authorList>
    </citation>
    <scope>NUCLEOTIDE SEQUENCE [LARGE SCALE GENOMIC DNA]</scope>
    <source>
        <strain evidence="1 2">1ZS3-15</strain>
    </source>
</reference>
<name>A0A198A0I1_9BACL</name>
<evidence type="ECO:0000313" key="1">
    <source>
        <dbReference type="EMBL" id="OAS14602.1"/>
    </source>
</evidence>
<dbReference type="Proteomes" id="UP000078454">
    <property type="component" value="Unassembled WGS sequence"/>
</dbReference>
<proteinExistence type="predicted"/>
<dbReference type="AlphaFoldDB" id="A0A198A0I1"/>
<sequence>MIRGKVNPLLRVILGKATAIAKGYGLEEAFGLFYSAKKSEGMRERTLGSYKSHWRYFRE</sequence>
<organism evidence="1 2">
    <name type="scientific">Paenibacillus oryzisoli</name>
    <dbReference type="NCBI Taxonomy" id="1850517"/>
    <lineage>
        <taxon>Bacteria</taxon>
        <taxon>Bacillati</taxon>
        <taxon>Bacillota</taxon>
        <taxon>Bacilli</taxon>
        <taxon>Bacillales</taxon>
        <taxon>Paenibacillaceae</taxon>
        <taxon>Paenibacillus</taxon>
    </lineage>
</organism>
<evidence type="ECO:0000313" key="2">
    <source>
        <dbReference type="Proteomes" id="UP000078454"/>
    </source>
</evidence>